<feature type="domain" description="Hedgehog/Intein (Hint)" evidence="1">
    <location>
        <begin position="32"/>
        <end position="177"/>
    </location>
</feature>
<dbReference type="RefSeq" id="WP_057815666.1">
    <property type="nucleotide sequence ID" value="NZ_CAXRJZ010000107.1"/>
</dbReference>
<dbReference type="OrthoDB" id="6305173at2"/>
<protein>
    <recommendedName>
        <fullName evidence="1">Hedgehog/Intein (Hint) domain-containing protein</fullName>
    </recommendedName>
</protein>
<evidence type="ECO:0000313" key="2">
    <source>
        <dbReference type="EMBL" id="QEW26763.1"/>
    </source>
</evidence>
<dbReference type="Gene3D" id="2.170.16.10">
    <property type="entry name" value="Hedgehog/Intein (Hint) domain"/>
    <property type="match status" value="1"/>
</dbReference>
<dbReference type="EMBL" id="CP031598">
    <property type="protein sequence ID" value="QEW26763.1"/>
    <property type="molecule type" value="Genomic_DNA"/>
</dbReference>
<reference evidence="2 3" key="1">
    <citation type="submission" date="2018-08" db="EMBL/GenBank/DDBJ databases">
        <title>Genetic Globetrotter - A new plasmid hitch-hiking vast phylogenetic and geographic distances.</title>
        <authorList>
            <person name="Vollmers J."/>
            <person name="Petersen J."/>
        </authorList>
    </citation>
    <scope>NUCLEOTIDE SEQUENCE [LARGE SCALE GENOMIC DNA]</scope>
    <source>
        <strain evidence="2 3">DSM 26383</strain>
    </source>
</reference>
<evidence type="ECO:0000259" key="1">
    <source>
        <dbReference type="Pfam" id="PF13403"/>
    </source>
</evidence>
<dbReference type="Proteomes" id="UP000325785">
    <property type="component" value="Chromosome"/>
</dbReference>
<evidence type="ECO:0000313" key="3">
    <source>
        <dbReference type="Proteomes" id="UP000325785"/>
    </source>
</evidence>
<dbReference type="AlphaFoldDB" id="A0A5P3ADH3"/>
<dbReference type="InterPro" id="IPR036844">
    <property type="entry name" value="Hint_dom_sf"/>
</dbReference>
<sequence>MPSIENPASQNAAIAALGTSEQAELPIENVVPCFTPGTVIATPSGEKRVEDLQLGDRVLTRDNGLQEIRWIGSCRLGAEDLRKAPSLRPVLIRSGALDHGLPEADIMVSPWHNVLIQNDKTAQFFEDSEVLSAAGHLTGLDGVDVVDVAQVTYIHFMFDQHQVVLSNGFWTESFRPDERVMASLGSRQRRQIFELFPDLRDTAGRKAYQAARRALTEAESRLLLK</sequence>
<dbReference type="SUPFAM" id="SSF51294">
    <property type="entry name" value="Hedgehog/intein (Hint) domain"/>
    <property type="match status" value="1"/>
</dbReference>
<organism evidence="2 3">
    <name type="scientific">Roseovarius indicus</name>
    <dbReference type="NCBI Taxonomy" id="540747"/>
    <lineage>
        <taxon>Bacteria</taxon>
        <taxon>Pseudomonadati</taxon>
        <taxon>Pseudomonadota</taxon>
        <taxon>Alphaproteobacteria</taxon>
        <taxon>Rhodobacterales</taxon>
        <taxon>Roseobacteraceae</taxon>
        <taxon>Roseovarius</taxon>
    </lineage>
</organism>
<gene>
    <name evidence="2" type="ORF">RIdsm_02568</name>
</gene>
<dbReference type="Pfam" id="PF13403">
    <property type="entry name" value="Hint_2"/>
    <property type="match status" value="1"/>
</dbReference>
<dbReference type="InterPro" id="IPR028992">
    <property type="entry name" value="Hedgehog/Intein_dom"/>
</dbReference>
<proteinExistence type="predicted"/>
<dbReference type="KEGG" id="rid:RIdsm_02568"/>
<name>A0A5P3ADH3_9RHOB</name>
<accession>A0A5P3ADH3</accession>